<evidence type="ECO:0000313" key="2">
    <source>
        <dbReference type="EMBL" id="MDS3861120.1"/>
    </source>
</evidence>
<accession>A0AAE4JW95</accession>
<keyword evidence="1" id="KW-0472">Membrane</keyword>
<keyword evidence="1" id="KW-0812">Transmembrane</keyword>
<gene>
    <name evidence="2" type="ORF">RIF25_09910</name>
</gene>
<dbReference type="Proteomes" id="UP001268256">
    <property type="component" value="Unassembled WGS sequence"/>
</dbReference>
<comment type="caution">
    <text evidence="2">The sequence shown here is derived from an EMBL/GenBank/DDBJ whole genome shotgun (WGS) entry which is preliminary data.</text>
</comment>
<proteinExistence type="predicted"/>
<dbReference type="RefSeq" id="WP_015124692.1">
    <property type="nucleotide sequence ID" value="NZ_JAVMIP010000009.1"/>
</dbReference>
<name>A0AAE4JW95_9CYAN</name>
<reference evidence="3" key="1">
    <citation type="submission" date="2023-07" db="EMBL/GenBank/DDBJ databases">
        <authorList>
            <person name="Luz R."/>
            <person name="Cordeiro R."/>
            <person name="Fonseca A."/>
            <person name="Goncalves V."/>
        </authorList>
    </citation>
    <scope>NUCLEOTIDE SEQUENCE [LARGE SCALE GENOMIC DNA]</scope>
    <source>
        <strain evidence="3">BACA0444</strain>
    </source>
</reference>
<feature type="transmembrane region" description="Helical" evidence="1">
    <location>
        <begin position="29"/>
        <end position="45"/>
    </location>
</feature>
<protein>
    <submittedName>
        <fullName evidence="2">Uncharacterized protein</fullName>
    </submittedName>
</protein>
<keyword evidence="1" id="KW-1133">Transmembrane helix</keyword>
<keyword evidence="3" id="KW-1185">Reference proteome</keyword>
<organism evidence="2 3">
    <name type="scientific">Pseudocalidococcus azoricus BACA0444</name>
    <dbReference type="NCBI Taxonomy" id="2918990"/>
    <lineage>
        <taxon>Bacteria</taxon>
        <taxon>Bacillati</taxon>
        <taxon>Cyanobacteriota</taxon>
        <taxon>Cyanophyceae</taxon>
        <taxon>Acaryochloridales</taxon>
        <taxon>Thermosynechococcaceae</taxon>
        <taxon>Pseudocalidococcus</taxon>
        <taxon>Pseudocalidococcus azoricus</taxon>
    </lineage>
</organism>
<evidence type="ECO:0000256" key="1">
    <source>
        <dbReference type="SAM" id="Phobius"/>
    </source>
</evidence>
<dbReference type="AlphaFoldDB" id="A0AAE4JW95"/>
<sequence length="50" mass="5627">MRPVITSVAVVLALVSIYAWGNFWLRNLGAFSVLVLWYFAVLQPPKQSGF</sequence>
<dbReference type="EMBL" id="JAVMIP010000009">
    <property type="protein sequence ID" value="MDS3861120.1"/>
    <property type="molecule type" value="Genomic_DNA"/>
</dbReference>
<evidence type="ECO:0000313" key="3">
    <source>
        <dbReference type="Proteomes" id="UP001268256"/>
    </source>
</evidence>